<gene>
    <name evidence="1" type="ORF">GNQ48_14870</name>
</gene>
<dbReference type="Proteomes" id="UP000433532">
    <property type="component" value="Unassembled WGS sequence"/>
</dbReference>
<organism evidence="1 2">
    <name type="scientific">Pseudomonas aeruginosa</name>
    <dbReference type="NCBI Taxonomy" id="287"/>
    <lineage>
        <taxon>Bacteria</taxon>
        <taxon>Pseudomonadati</taxon>
        <taxon>Pseudomonadota</taxon>
        <taxon>Gammaproteobacteria</taxon>
        <taxon>Pseudomonadales</taxon>
        <taxon>Pseudomonadaceae</taxon>
        <taxon>Pseudomonas</taxon>
    </lineage>
</organism>
<reference evidence="1 2" key="1">
    <citation type="submission" date="2019-11" db="EMBL/GenBank/DDBJ databases">
        <title>Genomes of ocular Pseudomonas aeruginosa isolates.</title>
        <authorList>
            <person name="Khan M."/>
            <person name="Rice S.A."/>
            <person name="Willcox M.D.P."/>
            <person name="Stapleton F."/>
        </authorList>
    </citation>
    <scope>NUCLEOTIDE SEQUENCE [LARGE SCALE GENOMIC DNA]</scope>
    <source>
        <strain evidence="1 2">PA221</strain>
    </source>
</reference>
<protein>
    <submittedName>
        <fullName evidence="1">Uncharacterized protein</fullName>
    </submittedName>
</protein>
<name>A0A0C6EBI4_PSEAI</name>
<evidence type="ECO:0000313" key="2">
    <source>
        <dbReference type="Proteomes" id="UP000433532"/>
    </source>
</evidence>
<proteinExistence type="predicted"/>
<dbReference type="RefSeq" id="WP_015502405.1">
    <property type="nucleotide sequence ID" value="NZ_AP014651.1"/>
</dbReference>
<sequence length="130" mass="14097">MGDRLAVPIRYYALAGIAAAILLNVLLRGVVRFGGLPASLLIAALVAGGLAWWFARAQRRWPTWGERLRLVALYGGVLGILYLLLVGLASLKGDPSPAALLIVVLHYLCYPALLLVFFSGRVYGFFLRDG</sequence>
<dbReference type="EMBL" id="WOAD01000011">
    <property type="protein sequence ID" value="MUI36293.1"/>
    <property type="molecule type" value="Genomic_DNA"/>
</dbReference>
<evidence type="ECO:0000313" key="1">
    <source>
        <dbReference type="EMBL" id="MUI36293.1"/>
    </source>
</evidence>
<dbReference type="AlphaFoldDB" id="A0A0C6EBI4"/>
<accession>A0A0C6EBI4</accession>
<comment type="caution">
    <text evidence="1">The sequence shown here is derived from an EMBL/GenBank/DDBJ whole genome shotgun (WGS) entry which is preliminary data.</text>
</comment>